<sequence length="57" mass="6389">MDAVLAMTPSRLSSRTGTYRYACGKCGKKVLSKAEARGIAKESSWYDIVTVEPRRRH</sequence>
<dbReference type="EMBL" id="BHZD01000001">
    <property type="protein sequence ID" value="GCD46394.1"/>
    <property type="molecule type" value="Genomic_DNA"/>
</dbReference>
<evidence type="ECO:0000313" key="2">
    <source>
        <dbReference type="Proteomes" id="UP000286746"/>
    </source>
</evidence>
<organism evidence="1 2">
    <name type="scientific">Streptomyces paromomycinus</name>
    <name type="common">Streptomyces rimosus subsp. paromomycinus</name>
    <dbReference type="NCBI Taxonomy" id="92743"/>
    <lineage>
        <taxon>Bacteria</taxon>
        <taxon>Bacillati</taxon>
        <taxon>Actinomycetota</taxon>
        <taxon>Actinomycetes</taxon>
        <taxon>Kitasatosporales</taxon>
        <taxon>Streptomycetaceae</taxon>
        <taxon>Streptomyces</taxon>
    </lineage>
</organism>
<comment type="caution">
    <text evidence="1">The sequence shown here is derived from an EMBL/GenBank/DDBJ whole genome shotgun (WGS) entry which is preliminary data.</text>
</comment>
<accession>A0A401WAP6</accession>
<evidence type="ECO:0000313" key="1">
    <source>
        <dbReference type="EMBL" id="GCD46394.1"/>
    </source>
</evidence>
<gene>
    <name evidence="1" type="ORF">GKJPGBOP_06143</name>
</gene>
<dbReference type="Proteomes" id="UP000286746">
    <property type="component" value="Unassembled WGS sequence"/>
</dbReference>
<dbReference type="AlphaFoldDB" id="A0A401WAP6"/>
<keyword evidence="2" id="KW-1185">Reference proteome</keyword>
<reference evidence="1 2" key="1">
    <citation type="submission" date="2018-11" db="EMBL/GenBank/DDBJ databases">
        <title>Whole genome sequence of Streptomyces paromomycinus NBRC 15454(T).</title>
        <authorList>
            <person name="Komaki H."/>
            <person name="Tamura T."/>
        </authorList>
    </citation>
    <scope>NUCLEOTIDE SEQUENCE [LARGE SCALE GENOMIC DNA]</scope>
    <source>
        <strain evidence="1 2">NBRC 15454</strain>
    </source>
</reference>
<proteinExistence type="predicted"/>
<protein>
    <submittedName>
        <fullName evidence="1">Uncharacterized protein</fullName>
    </submittedName>
</protein>
<name>A0A401WAP6_STREY</name>